<evidence type="ECO:0000313" key="1">
    <source>
        <dbReference type="EMBL" id="RPA70809.1"/>
    </source>
</evidence>
<evidence type="ECO:0000313" key="2">
    <source>
        <dbReference type="Proteomes" id="UP000275078"/>
    </source>
</evidence>
<gene>
    <name evidence="1" type="ORF">BJ508DRAFT_218882</name>
</gene>
<reference evidence="1 2" key="1">
    <citation type="journal article" date="2018" name="Nat. Ecol. Evol.">
        <title>Pezizomycetes genomes reveal the molecular basis of ectomycorrhizal truffle lifestyle.</title>
        <authorList>
            <person name="Murat C."/>
            <person name="Payen T."/>
            <person name="Noel B."/>
            <person name="Kuo A."/>
            <person name="Morin E."/>
            <person name="Chen J."/>
            <person name="Kohler A."/>
            <person name="Krizsan K."/>
            <person name="Balestrini R."/>
            <person name="Da Silva C."/>
            <person name="Montanini B."/>
            <person name="Hainaut M."/>
            <person name="Levati E."/>
            <person name="Barry K.W."/>
            <person name="Belfiori B."/>
            <person name="Cichocki N."/>
            <person name="Clum A."/>
            <person name="Dockter R.B."/>
            <person name="Fauchery L."/>
            <person name="Guy J."/>
            <person name="Iotti M."/>
            <person name="Le Tacon F."/>
            <person name="Lindquist E.A."/>
            <person name="Lipzen A."/>
            <person name="Malagnac F."/>
            <person name="Mello A."/>
            <person name="Molinier V."/>
            <person name="Miyauchi S."/>
            <person name="Poulain J."/>
            <person name="Riccioni C."/>
            <person name="Rubini A."/>
            <person name="Sitrit Y."/>
            <person name="Splivallo R."/>
            <person name="Traeger S."/>
            <person name="Wang M."/>
            <person name="Zifcakova L."/>
            <person name="Wipf D."/>
            <person name="Zambonelli A."/>
            <person name="Paolocci F."/>
            <person name="Nowrousian M."/>
            <person name="Ottonello S."/>
            <person name="Baldrian P."/>
            <person name="Spatafora J.W."/>
            <person name="Henrissat B."/>
            <person name="Nagy L.G."/>
            <person name="Aury J.M."/>
            <person name="Wincker P."/>
            <person name="Grigoriev I.V."/>
            <person name="Bonfante P."/>
            <person name="Martin F.M."/>
        </authorList>
    </citation>
    <scope>NUCLEOTIDE SEQUENCE [LARGE SCALE GENOMIC DNA]</scope>
    <source>
        <strain evidence="1 2">RN42</strain>
    </source>
</reference>
<name>A0A3N4H7G0_ASCIM</name>
<dbReference type="Proteomes" id="UP000275078">
    <property type="component" value="Unassembled WGS sequence"/>
</dbReference>
<dbReference type="AlphaFoldDB" id="A0A3N4H7G0"/>
<dbReference type="InterPro" id="IPR040521">
    <property type="entry name" value="KDZ"/>
</dbReference>
<dbReference type="OrthoDB" id="5282763at2759"/>
<dbReference type="PANTHER" id="PTHR33096:SF1">
    <property type="entry name" value="CXC1-LIKE CYSTEINE CLUSTER ASSOCIATED WITH KDZ TRANSPOSASES DOMAIN-CONTAINING PROTEIN"/>
    <property type="match status" value="1"/>
</dbReference>
<protein>
    <submittedName>
        <fullName evidence="1">Uncharacterized protein</fullName>
    </submittedName>
</protein>
<organism evidence="1 2">
    <name type="scientific">Ascobolus immersus RN42</name>
    <dbReference type="NCBI Taxonomy" id="1160509"/>
    <lineage>
        <taxon>Eukaryota</taxon>
        <taxon>Fungi</taxon>
        <taxon>Dikarya</taxon>
        <taxon>Ascomycota</taxon>
        <taxon>Pezizomycotina</taxon>
        <taxon>Pezizomycetes</taxon>
        <taxon>Pezizales</taxon>
        <taxon>Ascobolaceae</taxon>
        <taxon>Ascobolus</taxon>
    </lineage>
</organism>
<keyword evidence="2" id="KW-1185">Reference proteome</keyword>
<dbReference type="STRING" id="1160509.A0A3N4H7G0"/>
<dbReference type="EMBL" id="ML120047">
    <property type="protein sequence ID" value="RPA70809.1"/>
    <property type="molecule type" value="Genomic_DNA"/>
</dbReference>
<sequence>MIEILDREVCDGIEVLLLYDVACRLEPFLKKRDPDGHLMKRLSIAVNKFHGYAHEYRCHELWGAQQRLGIGESDGEGTERVWAKLRVLVTAG</sequence>
<dbReference type="PANTHER" id="PTHR33096">
    <property type="entry name" value="CXC2 DOMAIN-CONTAINING PROTEIN"/>
    <property type="match status" value="1"/>
</dbReference>
<accession>A0A3N4H7G0</accession>
<dbReference type="Pfam" id="PF18758">
    <property type="entry name" value="KDZ"/>
    <property type="match status" value="1"/>
</dbReference>
<proteinExistence type="predicted"/>